<dbReference type="Gene3D" id="1.10.150.20">
    <property type="entry name" value="5' to 3' exonuclease, C-terminal subdomain"/>
    <property type="match status" value="1"/>
</dbReference>
<reference evidence="12" key="1">
    <citation type="journal article" date="2011" name="J. Bacteriol.">
        <title>Genome sequences of eight morphologically diverse alphaproteobacteria.</title>
        <authorList>
            <consortium name="US DOE Joint Genome Institute"/>
            <person name="Brown P.J."/>
            <person name="Kysela D.T."/>
            <person name="Buechlein A."/>
            <person name="Hemmerich C."/>
            <person name="Brun Y.V."/>
        </authorList>
    </citation>
    <scope>NUCLEOTIDE SEQUENCE [LARGE SCALE GENOMIC DNA]</scope>
    <source>
        <strain evidence="12">ATCC 49814 / DSM 5838 / IFAM 1418</strain>
    </source>
</reference>
<proteinExistence type="inferred from homology"/>
<dbReference type="FunFam" id="1.10.10.1590:FF:000001">
    <property type="entry name" value="NADH-quinone oxidoreductase subunit E"/>
    <property type="match status" value="1"/>
</dbReference>
<dbReference type="Proteomes" id="UP000002745">
    <property type="component" value="Chromosome"/>
</dbReference>
<dbReference type="NCBIfam" id="NF005724">
    <property type="entry name" value="PRK07539.1-4"/>
    <property type="match status" value="1"/>
</dbReference>
<evidence type="ECO:0000313" key="12">
    <source>
        <dbReference type="Proteomes" id="UP000002745"/>
    </source>
</evidence>
<comment type="cofactor">
    <cofactor evidence="8">
        <name>[2Fe-2S] cluster</name>
        <dbReference type="ChEBI" id="CHEBI:190135"/>
    </cofactor>
</comment>
<dbReference type="GO" id="GO:0046872">
    <property type="term" value="F:metal ion binding"/>
    <property type="evidence" value="ECO:0007669"/>
    <property type="project" value="UniProtKB-KW"/>
</dbReference>
<dbReference type="eggNOG" id="COG3743">
    <property type="taxonomic scope" value="Bacteria"/>
</dbReference>
<evidence type="ECO:0000256" key="3">
    <source>
        <dbReference type="ARBA" id="ARBA00022723"/>
    </source>
</evidence>
<dbReference type="GO" id="GO:0022890">
    <property type="term" value="F:inorganic cation transmembrane transporter activity"/>
    <property type="evidence" value="ECO:0007669"/>
    <property type="project" value="UniProtKB-ARBA"/>
</dbReference>
<evidence type="ECO:0000256" key="8">
    <source>
        <dbReference type="ARBA" id="ARBA00034078"/>
    </source>
</evidence>
<dbReference type="InterPro" id="IPR036249">
    <property type="entry name" value="Thioredoxin-like_sf"/>
</dbReference>
<dbReference type="SUPFAM" id="SSF52833">
    <property type="entry name" value="Thioredoxin-like"/>
    <property type="match status" value="1"/>
</dbReference>
<dbReference type="GO" id="GO:0031967">
    <property type="term" value="C:organelle envelope"/>
    <property type="evidence" value="ECO:0007669"/>
    <property type="project" value="UniProtKB-ARBA"/>
</dbReference>
<keyword evidence="5" id="KW-0408">Iron</keyword>
<name>C6XJY0_HIRBI</name>
<dbReference type="GO" id="GO:1902494">
    <property type="term" value="C:catalytic complex"/>
    <property type="evidence" value="ECO:0007669"/>
    <property type="project" value="UniProtKB-ARBA"/>
</dbReference>
<dbReference type="EMBL" id="CP001678">
    <property type="protein sequence ID" value="ACT59425.1"/>
    <property type="molecule type" value="Genomic_DNA"/>
</dbReference>
<dbReference type="CDD" id="cd03064">
    <property type="entry name" value="TRX_Fd_NuoE"/>
    <property type="match status" value="1"/>
</dbReference>
<evidence type="ECO:0000256" key="9">
    <source>
        <dbReference type="ARBA" id="ARBA00047712"/>
    </source>
</evidence>
<dbReference type="InterPro" id="IPR041921">
    <property type="entry name" value="NuoE_N"/>
</dbReference>
<feature type="region of interest" description="Disordered" evidence="10">
    <location>
        <begin position="175"/>
        <end position="194"/>
    </location>
</feature>
<dbReference type="PANTHER" id="PTHR10371:SF3">
    <property type="entry name" value="NADH DEHYDROGENASE [UBIQUINONE] FLAVOPROTEIN 2, MITOCHONDRIAL"/>
    <property type="match status" value="1"/>
</dbReference>
<accession>C6XJY0</accession>
<dbReference type="GO" id="GO:0098796">
    <property type="term" value="C:membrane protein complex"/>
    <property type="evidence" value="ECO:0007669"/>
    <property type="project" value="UniProtKB-ARBA"/>
</dbReference>
<dbReference type="HOGENOM" id="CLU_054362_0_0_5"/>
<keyword evidence="4" id="KW-1278">Translocase</keyword>
<keyword evidence="7" id="KW-0520">NAD</keyword>
<dbReference type="Pfam" id="PF01257">
    <property type="entry name" value="2Fe-2S_thioredx"/>
    <property type="match status" value="1"/>
</dbReference>
<keyword evidence="6" id="KW-0411">Iron-sulfur</keyword>
<dbReference type="eggNOG" id="COG1905">
    <property type="taxonomic scope" value="Bacteria"/>
</dbReference>
<dbReference type="AlphaFoldDB" id="C6XJY0"/>
<protein>
    <submittedName>
        <fullName evidence="11">NADH-quinone oxidoreductase, E subunit</fullName>
        <ecNumber evidence="11">1.6.99.5</ecNumber>
    </submittedName>
</protein>
<organism evidence="11 12">
    <name type="scientific">Hirschia baltica (strain ATCC 49814 / DSM 5838 / IFAM 1418)</name>
    <dbReference type="NCBI Taxonomy" id="582402"/>
    <lineage>
        <taxon>Bacteria</taxon>
        <taxon>Pseudomonadati</taxon>
        <taxon>Pseudomonadota</taxon>
        <taxon>Alphaproteobacteria</taxon>
        <taxon>Hyphomonadales</taxon>
        <taxon>Hyphomonadaceae</taxon>
        <taxon>Hirschia</taxon>
    </lineage>
</organism>
<dbReference type="GO" id="GO:0031090">
    <property type="term" value="C:organelle membrane"/>
    <property type="evidence" value="ECO:0007669"/>
    <property type="project" value="UniProtKB-ARBA"/>
</dbReference>
<dbReference type="PANTHER" id="PTHR10371">
    <property type="entry name" value="NADH DEHYDROGENASE UBIQUINONE FLAVOPROTEIN 2, MITOCHONDRIAL"/>
    <property type="match status" value="1"/>
</dbReference>
<evidence type="ECO:0000256" key="5">
    <source>
        <dbReference type="ARBA" id="ARBA00023004"/>
    </source>
</evidence>
<feature type="region of interest" description="Disordered" evidence="10">
    <location>
        <begin position="242"/>
        <end position="288"/>
    </location>
</feature>
<keyword evidence="3" id="KW-0479">Metal-binding</keyword>
<dbReference type="Gene3D" id="1.10.10.1590">
    <property type="entry name" value="NADH-quinone oxidoreductase subunit E"/>
    <property type="match status" value="1"/>
</dbReference>
<dbReference type="RefSeq" id="WP_015827575.1">
    <property type="nucleotide sequence ID" value="NC_012982.1"/>
</dbReference>
<dbReference type="GO" id="GO:0022804">
    <property type="term" value="F:active transmembrane transporter activity"/>
    <property type="evidence" value="ECO:0007669"/>
    <property type="project" value="UniProtKB-ARBA"/>
</dbReference>
<gene>
    <name evidence="11" type="ordered locus">Hbal_1737</name>
</gene>
<evidence type="ECO:0000256" key="4">
    <source>
        <dbReference type="ARBA" id="ARBA00022967"/>
    </source>
</evidence>
<dbReference type="KEGG" id="hba:Hbal_1737"/>
<evidence type="ECO:0000256" key="7">
    <source>
        <dbReference type="ARBA" id="ARBA00023027"/>
    </source>
</evidence>
<comment type="catalytic activity">
    <reaction evidence="9">
        <text>a quinone + NADH + 5 H(+)(in) = a quinol + NAD(+) + 4 H(+)(out)</text>
        <dbReference type="Rhea" id="RHEA:57888"/>
        <dbReference type="ChEBI" id="CHEBI:15378"/>
        <dbReference type="ChEBI" id="CHEBI:24646"/>
        <dbReference type="ChEBI" id="CHEBI:57540"/>
        <dbReference type="ChEBI" id="CHEBI:57945"/>
        <dbReference type="ChEBI" id="CHEBI:132124"/>
    </reaction>
</comment>
<dbReference type="Gene3D" id="3.40.30.10">
    <property type="entry name" value="Glutaredoxin"/>
    <property type="match status" value="1"/>
</dbReference>
<keyword evidence="2" id="KW-0001">2Fe-2S</keyword>
<evidence type="ECO:0000256" key="10">
    <source>
        <dbReference type="SAM" id="MobiDB-lite"/>
    </source>
</evidence>
<dbReference type="FunFam" id="3.40.30.10:FF:000022">
    <property type="entry name" value="NADH dehydrogenase flavoprotein 2, mitochondrial"/>
    <property type="match status" value="1"/>
</dbReference>
<dbReference type="GO" id="GO:0098662">
    <property type="term" value="P:inorganic cation transmembrane transport"/>
    <property type="evidence" value="ECO:0007669"/>
    <property type="project" value="UniProtKB-ARBA"/>
</dbReference>
<keyword evidence="12" id="KW-1185">Reference proteome</keyword>
<evidence type="ECO:0000313" key="11">
    <source>
        <dbReference type="EMBL" id="ACT59425.1"/>
    </source>
</evidence>
<evidence type="ECO:0000256" key="1">
    <source>
        <dbReference type="ARBA" id="ARBA00010643"/>
    </source>
</evidence>
<dbReference type="STRING" id="582402.Hbal_1737"/>
<dbReference type="OrthoDB" id="9807941at2"/>
<dbReference type="InterPro" id="IPR002023">
    <property type="entry name" value="NuoE-like"/>
</dbReference>
<evidence type="ECO:0000256" key="2">
    <source>
        <dbReference type="ARBA" id="ARBA00022714"/>
    </source>
</evidence>
<dbReference type="EC" id="1.6.99.5" evidence="11"/>
<feature type="compositionally biased region" description="Basic and acidic residues" evidence="10">
    <location>
        <begin position="262"/>
        <end position="272"/>
    </location>
</feature>
<keyword evidence="11" id="KW-0560">Oxidoreductase</keyword>
<sequence>MSSIRRFDIEAGGESFAFKAETEEKIAFWLSKYPEERKRSAVIPMLWMAQKDNKGWLSEPAMREVADRLGMAYIRVYEVATFYTMFRMQPVGEFHIQVCGTTPCMLRGSDDLMKVCKSKIGEKGHVGANGKLSWEEVECLGACVNAPMAQINDYYYEDLDEASMTSLLDDFVAGKNPAPGTRADRKNSAPEGGLTSLLDETLYDGSMAKPLTVIPGAPVEAVVEVEAEQEITEVKEEVKVELVADEKSEETDDSETTASGEETAKPTLEDVNRPVSLDAPNDGVKDDLKRISGVGPKIEETLNSLGVFHFSQIADWNRENVAWIDAFLSFKGRVDREEWISQSRLLAAGGETDFSKRKAETKPKKD</sequence>
<dbReference type="GO" id="GO:0003954">
    <property type="term" value="F:NADH dehydrogenase activity"/>
    <property type="evidence" value="ECO:0007669"/>
    <property type="project" value="TreeGrafter"/>
</dbReference>
<dbReference type="InterPro" id="IPR042128">
    <property type="entry name" value="NuoE_dom"/>
</dbReference>
<dbReference type="NCBIfam" id="TIGR01958">
    <property type="entry name" value="nuoE_fam"/>
    <property type="match status" value="1"/>
</dbReference>
<comment type="similarity">
    <text evidence="1">Belongs to the complex I 24 kDa subunit family.</text>
</comment>
<dbReference type="GO" id="GO:0051537">
    <property type="term" value="F:2 iron, 2 sulfur cluster binding"/>
    <property type="evidence" value="ECO:0007669"/>
    <property type="project" value="UniProtKB-KW"/>
</dbReference>
<evidence type="ECO:0000256" key="6">
    <source>
        <dbReference type="ARBA" id="ARBA00023014"/>
    </source>
</evidence>
<dbReference type="GO" id="GO:0008324">
    <property type="term" value="F:monoatomic cation transmembrane transporter activity"/>
    <property type="evidence" value="ECO:0007669"/>
    <property type="project" value="UniProtKB-ARBA"/>
</dbReference>